<comment type="cofactor">
    <cofactor evidence="1">
        <name>Mg(2+)</name>
        <dbReference type="ChEBI" id="CHEBI:18420"/>
    </cofactor>
</comment>
<accession>D3S0H8</accession>
<keyword evidence="10" id="KW-0067">ATP-binding</keyword>
<comment type="function">
    <text evidence="2">Catalyzes the phosphorylation of pyruvate to phosphoenolpyruvate.</text>
</comment>
<dbReference type="PANTHER" id="PTHR43030:SF1">
    <property type="entry name" value="PHOSPHOENOLPYRUVATE SYNTHASE"/>
    <property type="match status" value="1"/>
</dbReference>
<comment type="catalytic activity">
    <reaction evidence="13">
        <text>pyruvate + ATP + H2O = phosphoenolpyruvate + AMP + phosphate + 2 H(+)</text>
        <dbReference type="Rhea" id="RHEA:11364"/>
        <dbReference type="ChEBI" id="CHEBI:15361"/>
        <dbReference type="ChEBI" id="CHEBI:15377"/>
        <dbReference type="ChEBI" id="CHEBI:15378"/>
        <dbReference type="ChEBI" id="CHEBI:30616"/>
        <dbReference type="ChEBI" id="CHEBI:43474"/>
        <dbReference type="ChEBI" id="CHEBI:58702"/>
        <dbReference type="ChEBI" id="CHEBI:456215"/>
        <dbReference type="EC" id="2.7.9.2"/>
    </reaction>
</comment>
<dbReference type="InterPro" id="IPR040442">
    <property type="entry name" value="Pyrv_kinase-like_dom_sf"/>
</dbReference>
<dbReference type="PIRSF" id="PIRSF000854">
    <property type="entry name" value="PEP_synthase"/>
    <property type="match status" value="1"/>
</dbReference>
<dbReference type="InterPro" id="IPR013815">
    <property type="entry name" value="ATP_grasp_subdomain_1"/>
</dbReference>
<dbReference type="InterPro" id="IPR015813">
    <property type="entry name" value="Pyrv/PenolPyrv_kinase-like_dom"/>
</dbReference>
<organism evidence="18 19">
    <name type="scientific">Ferroglobus placidus (strain DSM 10642 / AEDII12DO)</name>
    <dbReference type="NCBI Taxonomy" id="589924"/>
    <lineage>
        <taxon>Archaea</taxon>
        <taxon>Methanobacteriati</taxon>
        <taxon>Methanobacteriota</taxon>
        <taxon>Archaeoglobi</taxon>
        <taxon>Archaeoglobales</taxon>
        <taxon>Archaeoglobaceae</taxon>
        <taxon>Ferroglobus</taxon>
    </lineage>
</organism>
<evidence type="ECO:0000256" key="5">
    <source>
        <dbReference type="ARBA" id="ARBA00011996"/>
    </source>
</evidence>
<evidence type="ECO:0000256" key="3">
    <source>
        <dbReference type="ARBA" id="ARBA00004742"/>
    </source>
</evidence>
<dbReference type="HOGENOM" id="CLU_007308_6_2_2"/>
<reference evidence="18 19" key="2">
    <citation type="journal article" date="2011" name="Stand. Genomic Sci.">
        <title>Complete genome sequence of Ferroglobus placidus AEDII12DO.</title>
        <authorList>
            <person name="Anderson I."/>
            <person name="Risso C."/>
            <person name="Holmes D."/>
            <person name="Lucas S."/>
            <person name="Copeland A."/>
            <person name="Lapidus A."/>
            <person name="Cheng J.F."/>
            <person name="Bruce D."/>
            <person name="Goodwin L."/>
            <person name="Pitluck S."/>
            <person name="Saunders E."/>
            <person name="Brettin T."/>
            <person name="Detter J.C."/>
            <person name="Han C."/>
            <person name="Tapia R."/>
            <person name="Larimer F."/>
            <person name="Land M."/>
            <person name="Hauser L."/>
            <person name="Woyke T."/>
            <person name="Lovley D."/>
            <person name="Kyrpides N."/>
            <person name="Ivanova N."/>
        </authorList>
    </citation>
    <scope>NUCLEOTIDE SEQUENCE [LARGE SCALE GENOMIC DNA]</scope>
    <source>
        <strain evidence="19">DSM 10642 / AEDII12DO</strain>
    </source>
</reference>
<evidence type="ECO:0000256" key="10">
    <source>
        <dbReference type="ARBA" id="ARBA00022840"/>
    </source>
</evidence>
<name>D3S0H8_FERPA</name>
<dbReference type="Pfam" id="PF01326">
    <property type="entry name" value="PPDK_N"/>
    <property type="match status" value="1"/>
</dbReference>
<dbReference type="Gene3D" id="3.20.20.60">
    <property type="entry name" value="Phosphoenolpyruvate-binding domains"/>
    <property type="match status" value="1"/>
</dbReference>
<evidence type="ECO:0000256" key="12">
    <source>
        <dbReference type="ARBA" id="ARBA00033470"/>
    </source>
</evidence>
<evidence type="ECO:0000256" key="13">
    <source>
        <dbReference type="ARBA" id="ARBA00047700"/>
    </source>
</evidence>
<dbReference type="Pfam" id="PF02896">
    <property type="entry name" value="PEP-utilizers_C"/>
    <property type="match status" value="1"/>
</dbReference>
<dbReference type="InterPro" id="IPR018274">
    <property type="entry name" value="PEP_util_AS"/>
</dbReference>
<evidence type="ECO:0000259" key="15">
    <source>
        <dbReference type="Pfam" id="PF00391"/>
    </source>
</evidence>
<dbReference type="GO" id="GO:0006094">
    <property type="term" value="P:gluconeogenesis"/>
    <property type="evidence" value="ECO:0007669"/>
    <property type="project" value="UniProtKB-UniPathway"/>
</dbReference>
<dbReference type="Gene3D" id="3.50.30.10">
    <property type="entry name" value="Phosphohistidine domain"/>
    <property type="match status" value="1"/>
</dbReference>
<dbReference type="PRINTS" id="PR01736">
    <property type="entry name" value="PHPHTRNFRASE"/>
</dbReference>
<dbReference type="InterPro" id="IPR008279">
    <property type="entry name" value="PEP-util_enz_mobile_dom"/>
</dbReference>
<evidence type="ECO:0000256" key="4">
    <source>
        <dbReference type="ARBA" id="ARBA00007837"/>
    </source>
</evidence>
<dbReference type="UniPathway" id="UPA00138"/>
<evidence type="ECO:0000313" key="18">
    <source>
        <dbReference type="EMBL" id="ADC66241.1"/>
    </source>
</evidence>
<dbReference type="GO" id="GO:0008986">
    <property type="term" value="F:pyruvate, water dikinase activity"/>
    <property type="evidence" value="ECO:0007669"/>
    <property type="project" value="UniProtKB-EC"/>
</dbReference>
<dbReference type="EC" id="2.7.9.2" evidence="5"/>
<dbReference type="PROSITE" id="PS00370">
    <property type="entry name" value="PEP_ENZYMES_PHOS_SITE"/>
    <property type="match status" value="1"/>
</dbReference>
<evidence type="ECO:0000256" key="11">
    <source>
        <dbReference type="ARBA" id="ARBA00022842"/>
    </source>
</evidence>
<dbReference type="GeneID" id="8779646"/>
<dbReference type="Proteomes" id="UP000002613">
    <property type="component" value="Chromosome"/>
</dbReference>
<feature type="domain" description="Pyruvate phosphate dikinase AMP/ATP-binding" evidence="16">
    <location>
        <begin position="15"/>
        <end position="323"/>
    </location>
</feature>
<dbReference type="InterPro" id="IPR006319">
    <property type="entry name" value="PEP_synth"/>
</dbReference>
<keyword evidence="8" id="KW-0547">Nucleotide-binding</keyword>
<dbReference type="STRING" id="589924.Ferp_2110"/>
<dbReference type="Gene3D" id="3.30.1490.20">
    <property type="entry name" value="ATP-grasp fold, A domain"/>
    <property type="match status" value="1"/>
</dbReference>
<evidence type="ECO:0000256" key="9">
    <source>
        <dbReference type="ARBA" id="ARBA00022777"/>
    </source>
</evidence>
<dbReference type="InterPro" id="IPR036637">
    <property type="entry name" value="Phosphohistidine_dom_sf"/>
</dbReference>
<evidence type="ECO:0000256" key="8">
    <source>
        <dbReference type="ARBA" id="ARBA00022741"/>
    </source>
</evidence>
<dbReference type="SUPFAM" id="SSF51621">
    <property type="entry name" value="Phosphoenolpyruvate/pyruvate domain"/>
    <property type="match status" value="1"/>
</dbReference>
<dbReference type="Gene3D" id="3.30.470.20">
    <property type="entry name" value="ATP-grasp fold, B domain"/>
    <property type="match status" value="1"/>
</dbReference>
<dbReference type="SUPFAM" id="SSF52009">
    <property type="entry name" value="Phosphohistidine domain"/>
    <property type="match status" value="1"/>
</dbReference>
<reference evidence="19" key="1">
    <citation type="submission" date="2010-02" db="EMBL/GenBank/DDBJ databases">
        <title>Complete sequence of Ferroglobus placidus DSM 10642.</title>
        <authorList>
            <consortium name="US DOE Joint Genome Institute"/>
            <person name="Lucas S."/>
            <person name="Copeland A."/>
            <person name="Lapidus A."/>
            <person name="Cheng J.-F."/>
            <person name="Bruce D."/>
            <person name="Goodwin L."/>
            <person name="Pitluck S."/>
            <person name="Saunders E."/>
            <person name="Brettin T."/>
            <person name="Detter J.C."/>
            <person name="Han C."/>
            <person name="Tapia R."/>
            <person name="Larimer F."/>
            <person name="Land M."/>
            <person name="Hauser L."/>
            <person name="Kyrpides N."/>
            <person name="Ivanova N."/>
            <person name="Holmes D."/>
            <person name="Lovley D."/>
            <person name="Kyrpides N."/>
            <person name="Anderson I.J."/>
            <person name="Woyke T."/>
        </authorList>
    </citation>
    <scope>NUCLEOTIDE SEQUENCE [LARGE SCALE GENOMIC DNA]</scope>
    <source>
        <strain evidence="19">DSM 10642 / AEDII12DO</strain>
    </source>
</reference>
<comment type="similarity">
    <text evidence="4">Belongs to the PEP-utilizing enzyme family.</text>
</comment>
<dbReference type="NCBIfam" id="NF005057">
    <property type="entry name" value="PRK06464.1"/>
    <property type="match status" value="1"/>
</dbReference>
<dbReference type="PANTHER" id="PTHR43030">
    <property type="entry name" value="PHOSPHOENOLPYRUVATE SYNTHASE"/>
    <property type="match status" value="1"/>
</dbReference>
<keyword evidence="9" id="KW-0418">Kinase</keyword>
<dbReference type="InterPro" id="IPR000121">
    <property type="entry name" value="PEP_util_C"/>
</dbReference>
<dbReference type="GO" id="GO:0046872">
    <property type="term" value="F:metal ion binding"/>
    <property type="evidence" value="ECO:0007669"/>
    <property type="project" value="UniProtKB-KW"/>
</dbReference>
<dbReference type="SUPFAM" id="SSF56059">
    <property type="entry name" value="Glutathione synthetase ATP-binding domain-like"/>
    <property type="match status" value="1"/>
</dbReference>
<dbReference type="PaxDb" id="589924-Ferp_2110"/>
<evidence type="ECO:0000256" key="1">
    <source>
        <dbReference type="ARBA" id="ARBA00001946"/>
    </source>
</evidence>
<protein>
    <recommendedName>
        <fullName evidence="14">Probable phosphoenolpyruvate synthase</fullName>
        <ecNumber evidence="5">2.7.9.2</ecNumber>
    </recommendedName>
    <alternativeName>
        <fullName evidence="12">Pyruvate, water dikinase</fullName>
    </alternativeName>
</protein>
<feature type="domain" description="PEP-utilising enzyme C-terminal" evidence="17">
    <location>
        <begin position="446"/>
        <end position="739"/>
    </location>
</feature>
<evidence type="ECO:0000313" key="19">
    <source>
        <dbReference type="Proteomes" id="UP000002613"/>
    </source>
</evidence>
<dbReference type="NCBIfam" id="TIGR01418">
    <property type="entry name" value="PEP_synth"/>
    <property type="match status" value="1"/>
</dbReference>
<evidence type="ECO:0000259" key="16">
    <source>
        <dbReference type="Pfam" id="PF01326"/>
    </source>
</evidence>
<dbReference type="GO" id="GO:0005524">
    <property type="term" value="F:ATP binding"/>
    <property type="evidence" value="ECO:0007669"/>
    <property type="project" value="UniProtKB-KW"/>
</dbReference>
<evidence type="ECO:0000256" key="14">
    <source>
        <dbReference type="ARBA" id="ARBA00071420"/>
    </source>
</evidence>
<evidence type="ECO:0000256" key="7">
    <source>
        <dbReference type="ARBA" id="ARBA00022723"/>
    </source>
</evidence>
<keyword evidence="18" id="KW-0670">Pyruvate</keyword>
<sequence>MAVLWLNEVSKEDVPLVGGKAANLGELMKLEIPVPNGFVVDARTFNEFLEATGIKYQILDMLKGLNVEDTDELNRASEEIRKLIISSEIPKSIEEEIRKAYRKLCEEEGEEVFVAVRSSATAEDLPEASFAGQQETYLNVRGEDEVVEKVKRCWASLYTPRAIYYRVQQGFRHEDVSIAVVVQKMVNSEKSGVMFTSHPVTGEKLCIIEAVFGLGEAIVSGKVTPDTYVYDRRQRKLVDVKVSEKTLMITRKDGKTVEVELGEKGKERVLSDEEIEELVRYGEIIEEHYKHPQDIEWAIEKGKIYILQSRAITTIKGKVEEEKVAGEGRILVKGLGASPGIGVGRVKVIFSEKEISKVQPGDVLVTTMTTPDMVPAMKRAAAIVTDEGGLTCHAAIVSRELGIPAVVGTKEATKVLKDGMLVTVDGDRGVVYEGEVKPKEEKKVEEVRVASAPLITATEVKVNISIPEAAEKAAATGADGVGLFRIEHMVLGLEKHPMKYIRDGEIEEYIQKLYEGMKKVVEAFYPKMVWIRTLDAPTDEFRAMEGGEEEPIEANPMLGWRGIRRDLAEEIHFRAEMRAIKRLIDEGFTNVGIMLPLVTNVEEVRKAKQIAIEEGIPLDKIDFGVMIETPAAALIIEDLCKEGITFISFGTNDLTQYTLAVDRNNENVAYLYDETHPAVMKLIEHVIKVCKKYGVKTSICGQAGSYPHVVEKLVRMGIDSVSANPDAVQRIREVVARTEMKILLEKLRDSDAK</sequence>
<gene>
    <name evidence="18" type="ordered locus">Ferp_2110</name>
</gene>
<dbReference type="eggNOG" id="arCOG01111">
    <property type="taxonomic scope" value="Archaea"/>
</dbReference>
<keyword evidence="6" id="KW-0808">Transferase</keyword>
<comment type="pathway">
    <text evidence="3">Carbohydrate biosynthesis; gluconeogenesis.</text>
</comment>
<dbReference type="RefSeq" id="WP_012966580.1">
    <property type="nucleotide sequence ID" value="NC_013849.1"/>
</dbReference>
<keyword evidence="11" id="KW-0460">Magnesium</keyword>
<proteinExistence type="inferred from homology"/>
<dbReference type="EMBL" id="CP001899">
    <property type="protein sequence ID" value="ADC66241.1"/>
    <property type="molecule type" value="Genomic_DNA"/>
</dbReference>
<dbReference type="FunFam" id="3.30.1490.20:FF:000010">
    <property type="entry name" value="Phosphoenolpyruvate synthase"/>
    <property type="match status" value="1"/>
</dbReference>
<evidence type="ECO:0000256" key="6">
    <source>
        <dbReference type="ARBA" id="ARBA00022679"/>
    </source>
</evidence>
<dbReference type="InterPro" id="IPR002192">
    <property type="entry name" value="PPDK_AMP/ATP-bd"/>
</dbReference>
<evidence type="ECO:0000256" key="2">
    <source>
        <dbReference type="ARBA" id="ARBA00002988"/>
    </source>
</evidence>
<dbReference type="KEGG" id="fpl:Ferp_2110"/>
<dbReference type="Pfam" id="PF00391">
    <property type="entry name" value="PEP-utilizers"/>
    <property type="match status" value="1"/>
</dbReference>
<keyword evidence="19" id="KW-1185">Reference proteome</keyword>
<evidence type="ECO:0000259" key="17">
    <source>
        <dbReference type="Pfam" id="PF02896"/>
    </source>
</evidence>
<dbReference type="AlphaFoldDB" id="D3S0H8"/>
<feature type="domain" description="PEP-utilising enzyme mobile" evidence="15">
    <location>
        <begin position="359"/>
        <end position="429"/>
    </location>
</feature>
<keyword evidence="7" id="KW-0479">Metal-binding</keyword>